<feature type="compositionally biased region" description="Low complexity" evidence="1">
    <location>
        <begin position="347"/>
        <end position="360"/>
    </location>
</feature>
<accession>A0A2T0A9E0</accession>
<protein>
    <submittedName>
        <fullName evidence="2">Uncharacterized protein</fullName>
    </submittedName>
</protein>
<evidence type="ECO:0000256" key="1">
    <source>
        <dbReference type="SAM" id="MobiDB-lite"/>
    </source>
</evidence>
<feature type="region of interest" description="Disordered" evidence="1">
    <location>
        <begin position="212"/>
        <end position="298"/>
    </location>
</feature>
<dbReference type="Proteomes" id="UP000239560">
    <property type="component" value="Unassembled WGS sequence"/>
</dbReference>
<sequence length="520" mass="57536">MAKMGGRRSRRSRRTRWTSTESRKSGTRRSLSPPSREKEKRPHLLARCRPRTTPTVRQLQRERCPRRPRTRRMWQLRCFSSPPDLARLAPSLRSRQRLRRLSWRPHRMRARLPAMPALRPRECDSTTRRRRSGRSGRPRRRSLLSIPRSTLARHDDTPSYPNLNPLRPIRPPLPVNARSAAMRPSRRQKDFHRRLRHHAELARSLFPENSKMCYQRRKRSPQPVVSTGRKADHEAMRNPSANPGPPPRPTSTPTPSPPPQRKTSSRQVPVPARPRSTSRSTPAPVVNPPRLGSPIVAPDGVRATRKSFPMEGVKLAEIVYSREARLAAGGWDPSVGKYVSAAAGANAPEAAEPGPSSTAARARQPTPTLAPSHPVSHGESRSHSSGRHVAPPDGKRSTRKSFPMEGVKLADLVYSEDALRAAGGGWDPVLEKYVRTTSRPGAISPEASTSQARLPSASTAVVSTPSTSEGKRSTRASLPLADVKLADLVHSPAARQALGGWDPVTKRYTPAGSRKTAAAE</sequence>
<reference evidence="2 3" key="1">
    <citation type="journal article" date="2018" name="Elife">
        <title>Functional genomics of lipid metabolism in the oleaginous yeast Rhodosporidium toruloides.</title>
        <authorList>
            <person name="Coradetti S.T."/>
            <person name="Pinel D."/>
            <person name="Geiselman G."/>
            <person name="Ito M."/>
            <person name="Mondo S."/>
            <person name="Reilly M.C."/>
            <person name="Cheng Y.F."/>
            <person name="Bauer S."/>
            <person name="Grigoriev I."/>
            <person name="Gladden J.M."/>
            <person name="Simmons B.A."/>
            <person name="Brem R."/>
            <person name="Arkin A.P."/>
            <person name="Skerker J.M."/>
        </authorList>
    </citation>
    <scope>NUCLEOTIDE SEQUENCE [LARGE SCALE GENOMIC DNA]</scope>
    <source>
        <strain evidence="2 3">NBRC 0880</strain>
    </source>
</reference>
<feature type="region of interest" description="Disordered" evidence="1">
    <location>
        <begin position="439"/>
        <end position="475"/>
    </location>
</feature>
<feature type="region of interest" description="Disordered" evidence="1">
    <location>
        <begin position="118"/>
        <end position="191"/>
    </location>
</feature>
<feature type="compositionally biased region" description="Pro residues" evidence="1">
    <location>
        <begin position="242"/>
        <end position="260"/>
    </location>
</feature>
<feature type="region of interest" description="Disordered" evidence="1">
    <location>
        <begin position="347"/>
        <end position="402"/>
    </location>
</feature>
<name>A0A2T0A9E0_RHOTO</name>
<dbReference type="AlphaFoldDB" id="A0A2T0A9E0"/>
<gene>
    <name evidence="2" type="ORF">AAT19DRAFT_15000</name>
</gene>
<feature type="compositionally biased region" description="Basic residues" evidence="1">
    <location>
        <begin position="128"/>
        <end position="142"/>
    </location>
</feature>
<dbReference type="EMBL" id="LCTV02000006">
    <property type="protein sequence ID" value="PRQ74647.1"/>
    <property type="molecule type" value="Genomic_DNA"/>
</dbReference>
<proteinExistence type="predicted"/>
<feature type="compositionally biased region" description="Low complexity" evidence="1">
    <location>
        <begin position="455"/>
        <end position="468"/>
    </location>
</feature>
<evidence type="ECO:0000313" key="2">
    <source>
        <dbReference type="EMBL" id="PRQ74647.1"/>
    </source>
</evidence>
<comment type="caution">
    <text evidence="2">The sequence shown here is derived from an EMBL/GenBank/DDBJ whole genome shotgun (WGS) entry which is preliminary data.</text>
</comment>
<organism evidence="2 3">
    <name type="scientific">Rhodotorula toruloides</name>
    <name type="common">Yeast</name>
    <name type="synonym">Rhodosporidium toruloides</name>
    <dbReference type="NCBI Taxonomy" id="5286"/>
    <lineage>
        <taxon>Eukaryota</taxon>
        <taxon>Fungi</taxon>
        <taxon>Dikarya</taxon>
        <taxon>Basidiomycota</taxon>
        <taxon>Pucciniomycotina</taxon>
        <taxon>Microbotryomycetes</taxon>
        <taxon>Sporidiobolales</taxon>
        <taxon>Sporidiobolaceae</taxon>
        <taxon>Rhodotorula</taxon>
    </lineage>
</organism>
<evidence type="ECO:0000313" key="3">
    <source>
        <dbReference type="Proteomes" id="UP000239560"/>
    </source>
</evidence>
<feature type="compositionally biased region" description="Basic residues" evidence="1">
    <location>
        <begin position="1"/>
        <end position="16"/>
    </location>
</feature>
<feature type="region of interest" description="Disordered" evidence="1">
    <location>
        <begin position="1"/>
        <end position="43"/>
    </location>
</feature>
<feature type="region of interest" description="Disordered" evidence="1">
    <location>
        <begin position="499"/>
        <end position="520"/>
    </location>
</feature>